<feature type="transmembrane region" description="Helical" evidence="9">
    <location>
        <begin position="91"/>
        <end position="115"/>
    </location>
</feature>
<keyword evidence="5 9" id="KW-1133">Transmembrane helix</keyword>
<keyword evidence="2 8" id="KW-0349">Heme</keyword>
<dbReference type="Proteomes" id="UP001164726">
    <property type="component" value="Chromosome"/>
</dbReference>
<evidence type="ECO:0000313" key="10">
    <source>
        <dbReference type="EMBL" id="WAA11617.1"/>
    </source>
</evidence>
<comment type="subcellular location">
    <subcellularLocation>
        <location evidence="1">Membrane</location>
    </subcellularLocation>
</comment>
<name>A0A9E8LY87_9BACI</name>
<dbReference type="EMBL" id="CP106877">
    <property type="protein sequence ID" value="WAA11617.1"/>
    <property type="molecule type" value="Genomic_DNA"/>
</dbReference>
<feature type="transmembrane region" description="Helical" evidence="9">
    <location>
        <begin position="56"/>
        <end position="79"/>
    </location>
</feature>
<feature type="binding site" description="axial binding residue" evidence="8">
    <location>
        <position position="70"/>
    </location>
    <ligand>
        <name>heme</name>
        <dbReference type="ChEBI" id="CHEBI:30413"/>
    </ligand>
    <ligandPart>
        <name>Fe</name>
        <dbReference type="ChEBI" id="CHEBI:18248"/>
    </ligandPart>
</feature>
<feature type="transmembrane region" description="Helical" evidence="9">
    <location>
        <begin position="143"/>
        <end position="167"/>
    </location>
</feature>
<dbReference type="KEGG" id="fhl:OE105_08270"/>
<feature type="transmembrane region" description="Helical" evidence="9">
    <location>
        <begin position="12"/>
        <end position="30"/>
    </location>
</feature>
<evidence type="ECO:0000256" key="5">
    <source>
        <dbReference type="ARBA" id="ARBA00022989"/>
    </source>
</evidence>
<feature type="binding site" description="axial binding residue" evidence="8">
    <location>
        <position position="28"/>
    </location>
    <ligand>
        <name>heme</name>
        <dbReference type="ChEBI" id="CHEBI:30413"/>
    </ligand>
    <ligandPart>
        <name>Fe</name>
        <dbReference type="ChEBI" id="CHEBI:18248"/>
    </ligandPart>
</feature>
<evidence type="ECO:0000256" key="3">
    <source>
        <dbReference type="ARBA" id="ARBA00022692"/>
    </source>
</evidence>
<organism evidence="10 11">
    <name type="scientific">Fervidibacillus halotolerans</name>
    <dbReference type="NCBI Taxonomy" id="2980027"/>
    <lineage>
        <taxon>Bacteria</taxon>
        <taxon>Bacillati</taxon>
        <taxon>Bacillota</taxon>
        <taxon>Bacilli</taxon>
        <taxon>Bacillales</taxon>
        <taxon>Bacillaceae</taxon>
        <taxon>Fervidibacillus</taxon>
    </lineage>
</organism>
<feature type="binding site" description="axial binding residue" evidence="8">
    <location>
        <position position="113"/>
    </location>
    <ligand>
        <name>heme</name>
        <dbReference type="ChEBI" id="CHEBI:30413"/>
    </ligand>
    <ligandPart>
        <name>Fe</name>
        <dbReference type="ChEBI" id="CHEBI:18248"/>
    </ligandPart>
</feature>
<evidence type="ECO:0000313" key="11">
    <source>
        <dbReference type="Proteomes" id="UP001164726"/>
    </source>
</evidence>
<sequence length="203" mass="23693">MAENHEFFNRKLHSLLGVIPVGVFLSQHLFVNHFATRGEEAFNAAAGFMEQLPFRYFLEIFIIFLPLVYHAIYGVYIAFTAKNNLRMYGTFRNWMFVLQRFTGIFLIIFISWHVWETRLANLFYDVPVNFQMMENILSNPYMLAFYIVGVLSATFHFSNGLWSFFVSWGLTVSPRSQRVFTYLSLLVFVGLSFIGVRALLAFV</sequence>
<dbReference type="GO" id="GO:0046872">
    <property type="term" value="F:metal ion binding"/>
    <property type="evidence" value="ECO:0007669"/>
    <property type="project" value="UniProtKB-KW"/>
</dbReference>
<protein>
    <submittedName>
        <fullName evidence="10">Succinate dehydrogenase cytochrome b558 subunit</fullName>
    </submittedName>
</protein>
<dbReference type="InterPro" id="IPR000701">
    <property type="entry name" value="SuccDH_FuR_B_TM-su"/>
</dbReference>
<reference evidence="10" key="1">
    <citation type="submission" date="2022-09" db="EMBL/GenBank/DDBJ databases">
        <title>Complete Genomes of Fervidibacillus albus and Fervidibacillus halotolerans isolated from tidal flat sediments.</title>
        <authorList>
            <person name="Kwon K.K."/>
            <person name="Yang S.-H."/>
            <person name="Park M.J."/>
            <person name="Oh H.-M."/>
        </authorList>
    </citation>
    <scope>NUCLEOTIDE SEQUENCE</scope>
    <source>
        <strain evidence="10">MEBiC13594</strain>
    </source>
</reference>
<feature type="binding site" description="axial binding residue" evidence="8">
    <location>
        <position position="156"/>
    </location>
    <ligand>
        <name>heme</name>
        <dbReference type="ChEBI" id="CHEBI:30413"/>
    </ligand>
    <ligandPart>
        <name>Fe</name>
        <dbReference type="ChEBI" id="CHEBI:18248"/>
    </ligandPart>
</feature>
<dbReference type="Pfam" id="PF01127">
    <property type="entry name" value="Sdh_cyt"/>
    <property type="match status" value="1"/>
</dbReference>
<evidence type="ECO:0000256" key="1">
    <source>
        <dbReference type="ARBA" id="ARBA00004370"/>
    </source>
</evidence>
<dbReference type="PIRSF" id="PIRSF000170">
    <property type="entry name" value="Succ_dh_cyt_b558"/>
    <property type="match status" value="1"/>
</dbReference>
<keyword evidence="3 9" id="KW-0812">Transmembrane</keyword>
<dbReference type="Gene3D" id="1.20.1300.10">
    <property type="entry name" value="Fumarate reductase/succinate dehydrogenase, transmembrane subunit"/>
    <property type="match status" value="1"/>
</dbReference>
<evidence type="ECO:0000256" key="8">
    <source>
        <dbReference type="PIRSR" id="PIRSR000170-1"/>
    </source>
</evidence>
<accession>A0A9E8LY87</accession>
<dbReference type="SUPFAM" id="SSF81343">
    <property type="entry name" value="Fumarate reductase respiratory complex transmembrane subunits"/>
    <property type="match status" value="1"/>
</dbReference>
<proteinExistence type="predicted"/>
<dbReference type="InterPro" id="IPR011138">
    <property type="entry name" value="Cytochrome_b-558"/>
</dbReference>
<feature type="transmembrane region" description="Helical" evidence="9">
    <location>
        <begin position="179"/>
        <end position="200"/>
    </location>
</feature>
<dbReference type="RefSeq" id="WP_275419727.1">
    <property type="nucleotide sequence ID" value="NZ_CP106877.1"/>
</dbReference>
<dbReference type="AlphaFoldDB" id="A0A9E8LY87"/>
<evidence type="ECO:0000256" key="6">
    <source>
        <dbReference type="ARBA" id="ARBA00023004"/>
    </source>
</evidence>
<gene>
    <name evidence="10" type="ORF">OE105_08270</name>
</gene>
<dbReference type="CDD" id="cd03497">
    <property type="entry name" value="SQR_TypeB_1_TM"/>
    <property type="match status" value="1"/>
</dbReference>
<keyword evidence="6 8" id="KW-0408">Iron</keyword>
<keyword evidence="4 8" id="KW-0479">Metal-binding</keyword>
<evidence type="ECO:0000256" key="2">
    <source>
        <dbReference type="ARBA" id="ARBA00022617"/>
    </source>
</evidence>
<keyword evidence="11" id="KW-1185">Reference proteome</keyword>
<evidence type="ECO:0000256" key="7">
    <source>
        <dbReference type="ARBA" id="ARBA00023136"/>
    </source>
</evidence>
<evidence type="ECO:0000256" key="9">
    <source>
        <dbReference type="SAM" id="Phobius"/>
    </source>
</evidence>
<evidence type="ECO:0000256" key="4">
    <source>
        <dbReference type="ARBA" id="ARBA00022723"/>
    </source>
</evidence>
<dbReference type="InterPro" id="IPR016002">
    <property type="entry name" value="Succ_DH_cyt_b558_Firmicute"/>
</dbReference>
<dbReference type="NCBIfam" id="TIGR02046">
    <property type="entry name" value="sdhC_b558_fam"/>
    <property type="match status" value="1"/>
</dbReference>
<dbReference type="InterPro" id="IPR034804">
    <property type="entry name" value="SQR/QFR_C/D"/>
</dbReference>
<dbReference type="GO" id="GO:0016020">
    <property type="term" value="C:membrane"/>
    <property type="evidence" value="ECO:0007669"/>
    <property type="project" value="UniProtKB-SubCell"/>
</dbReference>
<keyword evidence="7 9" id="KW-0472">Membrane</keyword>